<dbReference type="SMART" id="SM00936">
    <property type="entry name" value="PBP5_C"/>
    <property type="match status" value="1"/>
</dbReference>
<dbReference type="SUPFAM" id="SSF56601">
    <property type="entry name" value="beta-lactamase/transpeptidase-like"/>
    <property type="match status" value="1"/>
</dbReference>
<evidence type="ECO:0000313" key="17">
    <source>
        <dbReference type="EMBL" id="SDP30772.1"/>
    </source>
</evidence>
<keyword evidence="7" id="KW-0378">Hydrolase</keyword>
<keyword evidence="8" id="KW-0133">Cell shape</keyword>
<dbReference type="PANTHER" id="PTHR21581:SF33">
    <property type="entry name" value="D-ALANYL-D-ALANINE CARBOXYPEPTIDASE DACB"/>
    <property type="match status" value="1"/>
</dbReference>
<comment type="pathway">
    <text evidence="1">Cell wall biogenesis; peptidoglycan biosynthesis.</text>
</comment>
<dbReference type="Pfam" id="PF07943">
    <property type="entry name" value="PBP5_C"/>
    <property type="match status" value="1"/>
</dbReference>
<dbReference type="EC" id="3.4.16.4" evidence="3"/>
<protein>
    <recommendedName>
        <fullName evidence="3">serine-type D-Ala-D-Ala carboxypeptidase</fullName>
        <ecNumber evidence="3">3.4.16.4</ecNumber>
    </recommendedName>
</protein>
<dbReference type="GO" id="GO:0071555">
    <property type="term" value="P:cell wall organization"/>
    <property type="evidence" value="ECO:0007669"/>
    <property type="project" value="UniProtKB-KW"/>
</dbReference>
<organism evidence="17 18">
    <name type="scientific">Selenomonas ruminantium</name>
    <dbReference type="NCBI Taxonomy" id="971"/>
    <lineage>
        <taxon>Bacteria</taxon>
        <taxon>Bacillati</taxon>
        <taxon>Bacillota</taxon>
        <taxon>Negativicutes</taxon>
        <taxon>Selenomonadales</taxon>
        <taxon>Selenomonadaceae</taxon>
        <taxon>Selenomonas</taxon>
    </lineage>
</organism>
<keyword evidence="9" id="KW-0573">Peptidoglycan synthesis</keyword>
<dbReference type="Gene3D" id="2.60.410.10">
    <property type="entry name" value="D-Ala-D-Ala carboxypeptidase, C-terminal domain"/>
    <property type="match status" value="1"/>
</dbReference>
<dbReference type="GO" id="GO:0009002">
    <property type="term" value="F:serine-type D-Ala-D-Ala carboxypeptidase activity"/>
    <property type="evidence" value="ECO:0007669"/>
    <property type="project" value="UniProtKB-EC"/>
</dbReference>
<dbReference type="AlphaFoldDB" id="A0A1H0RMQ7"/>
<evidence type="ECO:0000256" key="7">
    <source>
        <dbReference type="ARBA" id="ARBA00022801"/>
    </source>
</evidence>
<evidence type="ECO:0000256" key="10">
    <source>
        <dbReference type="ARBA" id="ARBA00023316"/>
    </source>
</evidence>
<evidence type="ECO:0000256" key="2">
    <source>
        <dbReference type="ARBA" id="ARBA00007164"/>
    </source>
</evidence>
<evidence type="ECO:0000256" key="15">
    <source>
        <dbReference type="SAM" id="SignalP"/>
    </source>
</evidence>
<dbReference type="UniPathway" id="UPA00219"/>
<evidence type="ECO:0000313" key="18">
    <source>
        <dbReference type="Proteomes" id="UP000182412"/>
    </source>
</evidence>
<dbReference type="InterPro" id="IPR037167">
    <property type="entry name" value="Peptidase_S11_C_sf"/>
</dbReference>
<dbReference type="InterPro" id="IPR001967">
    <property type="entry name" value="Peptidase_S11_N"/>
</dbReference>
<dbReference type="EMBL" id="FNJQ01000013">
    <property type="protein sequence ID" value="SDP30772.1"/>
    <property type="molecule type" value="Genomic_DNA"/>
</dbReference>
<evidence type="ECO:0000256" key="13">
    <source>
        <dbReference type="PIRSR" id="PIRSR618044-2"/>
    </source>
</evidence>
<evidence type="ECO:0000256" key="3">
    <source>
        <dbReference type="ARBA" id="ARBA00012448"/>
    </source>
</evidence>
<dbReference type="Proteomes" id="UP000182412">
    <property type="component" value="Unassembled WGS sequence"/>
</dbReference>
<evidence type="ECO:0000256" key="5">
    <source>
        <dbReference type="ARBA" id="ARBA00022670"/>
    </source>
</evidence>
<evidence type="ECO:0000256" key="4">
    <source>
        <dbReference type="ARBA" id="ARBA00022645"/>
    </source>
</evidence>
<accession>A0A1H0RMQ7</accession>
<feature type="domain" description="Peptidase S11 D-Ala-D-Ala carboxypeptidase A C-terminal" evidence="16">
    <location>
        <begin position="300"/>
        <end position="389"/>
    </location>
</feature>
<keyword evidence="5" id="KW-0645">Protease</keyword>
<evidence type="ECO:0000256" key="11">
    <source>
        <dbReference type="ARBA" id="ARBA00034000"/>
    </source>
</evidence>
<evidence type="ECO:0000259" key="16">
    <source>
        <dbReference type="SMART" id="SM00936"/>
    </source>
</evidence>
<dbReference type="Pfam" id="PF00768">
    <property type="entry name" value="Peptidase_S11"/>
    <property type="match status" value="1"/>
</dbReference>
<evidence type="ECO:0000256" key="8">
    <source>
        <dbReference type="ARBA" id="ARBA00022960"/>
    </source>
</evidence>
<reference evidence="17 18" key="1">
    <citation type="submission" date="2016-10" db="EMBL/GenBank/DDBJ databases">
        <authorList>
            <person name="de Groot N.N."/>
        </authorList>
    </citation>
    <scope>NUCLEOTIDE SEQUENCE [LARGE SCALE GENOMIC DNA]</scope>
    <source>
        <strain evidence="17 18">S137</strain>
    </source>
</reference>
<dbReference type="RefSeq" id="WP_256324630.1">
    <property type="nucleotide sequence ID" value="NZ_FNJQ01000013.1"/>
</dbReference>
<dbReference type="PANTHER" id="PTHR21581">
    <property type="entry name" value="D-ALANYL-D-ALANINE CARBOXYPEPTIDASE"/>
    <property type="match status" value="1"/>
</dbReference>
<comment type="similarity">
    <text evidence="2 14">Belongs to the peptidase S11 family.</text>
</comment>
<sequence>MRRAIAYKSLAALMIGAASFSLLNLPQGTPASAEVQDKVYVQPERPEIPGLVVSTADPLQKLTARSAIVMDAVTGTVLYERDIDARRYPASTTKMMTLIVALEHGNLNDIVTVSKNAEGVEGSTLWLVQGDKIPLGELLAGMMMHSGNDATVAVAEHIAGSVPAFVQMLNEKAGEIGAYNTHFVNPNGLPDDNHYTTAFDLAKIAAYGYSIPHFEEIVSRQEATYEWVKDPSKQLRNENQMLWLYRGGNGVKTGYTEAAGRCLVSAARRDGMQLVAVVLDSYYMWNDSIALLDYGFQNARPKNLVKKGEVVTKVDVADGRQDELELVASESLVAAEKVGENGKVEKKIEVPDEVAAPIKKGDVVGKVVCYYDGKRQGAINLLAANDVEYYSFWDNVWNWLRDFWKGLF</sequence>
<keyword evidence="4 17" id="KW-0121">Carboxypeptidase</keyword>
<proteinExistence type="inferred from homology"/>
<dbReference type="GO" id="GO:0006508">
    <property type="term" value="P:proteolysis"/>
    <property type="evidence" value="ECO:0007669"/>
    <property type="project" value="UniProtKB-KW"/>
</dbReference>
<evidence type="ECO:0000256" key="6">
    <source>
        <dbReference type="ARBA" id="ARBA00022729"/>
    </source>
</evidence>
<keyword evidence="6 15" id="KW-0732">Signal</keyword>
<keyword evidence="10" id="KW-0961">Cell wall biogenesis/degradation</keyword>
<evidence type="ECO:0000256" key="12">
    <source>
        <dbReference type="PIRSR" id="PIRSR618044-1"/>
    </source>
</evidence>
<dbReference type="InterPro" id="IPR018044">
    <property type="entry name" value="Peptidase_S11"/>
</dbReference>
<evidence type="ECO:0000256" key="9">
    <source>
        <dbReference type="ARBA" id="ARBA00022984"/>
    </source>
</evidence>
<feature type="chain" id="PRO_5010176045" description="serine-type D-Ala-D-Ala carboxypeptidase" evidence="15">
    <location>
        <begin position="34"/>
        <end position="408"/>
    </location>
</feature>
<name>A0A1H0RMQ7_SELRU</name>
<evidence type="ECO:0000256" key="1">
    <source>
        <dbReference type="ARBA" id="ARBA00004752"/>
    </source>
</evidence>
<dbReference type="InterPro" id="IPR012907">
    <property type="entry name" value="Peptidase_S11_C"/>
</dbReference>
<feature type="active site" evidence="12">
    <location>
        <position position="146"/>
    </location>
</feature>
<feature type="binding site" evidence="13">
    <location>
        <position position="252"/>
    </location>
    <ligand>
        <name>substrate</name>
    </ligand>
</feature>
<dbReference type="InterPro" id="IPR012338">
    <property type="entry name" value="Beta-lactam/transpept-like"/>
</dbReference>
<feature type="active site" description="Proton acceptor" evidence="12">
    <location>
        <position position="94"/>
    </location>
</feature>
<dbReference type="PRINTS" id="PR00725">
    <property type="entry name" value="DADACBPTASE1"/>
</dbReference>
<comment type="catalytic activity">
    <reaction evidence="11">
        <text>Preferential cleavage: (Ac)2-L-Lys-D-Ala-|-D-Ala. Also transpeptidation of peptidyl-alanyl moieties that are N-acyl substituents of D-alanine.</text>
        <dbReference type="EC" id="3.4.16.4"/>
    </reaction>
</comment>
<dbReference type="Gene3D" id="3.40.710.10">
    <property type="entry name" value="DD-peptidase/beta-lactamase superfamily"/>
    <property type="match status" value="1"/>
</dbReference>
<dbReference type="GO" id="GO:0009252">
    <property type="term" value="P:peptidoglycan biosynthetic process"/>
    <property type="evidence" value="ECO:0007669"/>
    <property type="project" value="UniProtKB-UniPathway"/>
</dbReference>
<feature type="signal peptide" evidence="15">
    <location>
        <begin position="1"/>
        <end position="33"/>
    </location>
</feature>
<dbReference type="GO" id="GO:0008360">
    <property type="term" value="P:regulation of cell shape"/>
    <property type="evidence" value="ECO:0007669"/>
    <property type="project" value="UniProtKB-KW"/>
</dbReference>
<evidence type="ECO:0000256" key="14">
    <source>
        <dbReference type="RuleBase" id="RU004016"/>
    </source>
</evidence>
<gene>
    <name evidence="17" type="ORF">SAMN05216366_11316</name>
</gene>
<feature type="active site" description="Acyl-ester intermediate" evidence="12">
    <location>
        <position position="91"/>
    </location>
</feature>